<keyword evidence="2" id="KW-1185">Reference proteome</keyword>
<dbReference type="Proteomes" id="UP000324585">
    <property type="component" value="Unassembled WGS sequence"/>
</dbReference>
<dbReference type="AlphaFoldDB" id="A0A5J4Z749"/>
<name>A0A5J4Z749_PORPP</name>
<evidence type="ECO:0000313" key="1">
    <source>
        <dbReference type="EMBL" id="KAA8499849.1"/>
    </source>
</evidence>
<dbReference type="EMBL" id="VRMN01000001">
    <property type="protein sequence ID" value="KAA8499849.1"/>
    <property type="molecule type" value="Genomic_DNA"/>
</dbReference>
<proteinExistence type="predicted"/>
<organism evidence="1 2">
    <name type="scientific">Porphyridium purpureum</name>
    <name type="common">Red alga</name>
    <name type="synonym">Porphyridium cruentum</name>
    <dbReference type="NCBI Taxonomy" id="35688"/>
    <lineage>
        <taxon>Eukaryota</taxon>
        <taxon>Rhodophyta</taxon>
        <taxon>Bangiophyceae</taxon>
        <taxon>Porphyridiales</taxon>
        <taxon>Porphyridiaceae</taxon>
        <taxon>Porphyridium</taxon>
    </lineage>
</organism>
<comment type="caution">
    <text evidence="1">The sequence shown here is derived from an EMBL/GenBank/DDBJ whole genome shotgun (WGS) entry which is preliminary data.</text>
</comment>
<sequence>MPTTTLWMDAQMTGRRPGSCVHSCMFATPAGARVFLVDAAACRLPSLDSRASGCRPAHTTRRIHRTKVAWLSSSPLLAMPSARPRADFSVCSERENVNTTGSRPIAPPGEEYEVLGAIEVRGVRRDAAQTWMYYWVQSFLFSSTSSSSFSTPTRIVSEADDRIRLEFCEAGYNNSCKLGGAGNPGSILFEITSANESGSKVSAEDEDTVHVIKLSRWCNPMVTNAVGIPIQKLPGERTLLRKFIRDASANFDQKLSILQRPAGVRLGRQVLNALSMNVEKPKKELLVISEAESAEQMRLAISTTLTSSIFSGAGPSLFQSGNFSTCLTDDGVRVDLRGAAGSKGSIFFEVRPVATVKQDRLSKQEVEIWVTASHDSVAKTRTYRSLLQRVRMLASEPKKRRIN</sequence>
<gene>
    <name evidence="1" type="ORF">FVE85_7434</name>
</gene>
<protein>
    <submittedName>
        <fullName evidence="1">Uncharacterized protein</fullName>
    </submittedName>
</protein>
<evidence type="ECO:0000313" key="2">
    <source>
        <dbReference type="Proteomes" id="UP000324585"/>
    </source>
</evidence>
<accession>A0A5J4Z749</accession>
<reference evidence="2" key="1">
    <citation type="journal article" date="2019" name="Nat. Commun.">
        <title>Expansion of phycobilisome linker gene families in mesophilic red algae.</title>
        <authorList>
            <person name="Lee J."/>
            <person name="Kim D."/>
            <person name="Bhattacharya D."/>
            <person name="Yoon H.S."/>
        </authorList>
    </citation>
    <scope>NUCLEOTIDE SEQUENCE [LARGE SCALE GENOMIC DNA]</scope>
    <source>
        <strain evidence="2">CCMP 1328</strain>
    </source>
</reference>